<name>A0A2G5V892_9PELO</name>
<proteinExistence type="predicted"/>
<accession>A0A2G5V892</accession>
<keyword evidence="1" id="KW-1133">Transmembrane helix</keyword>
<dbReference type="OrthoDB" id="10361153at2759"/>
<evidence type="ECO:0000313" key="2">
    <source>
        <dbReference type="EMBL" id="PIC48003.1"/>
    </source>
</evidence>
<sequence>MSATPIPMTDPRSWESINEAPYDKLKQKILNDEDEKFAFGIVCNYWEGSDQYKNADAKSNMYKLCCDELGKCTFYTQTWFFLICGGVAFLILIIVIIVVACCCCREGGGRGGGKGGA</sequence>
<dbReference type="AlphaFoldDB" id="A0A2G5V892"/>
<reference evidence="3" key="1">
    <citation type="submission" date="2017-10" db="EMBL/GenBank/DDBJ databases">
        <title>Rapid genome shrinkage in a self-fertile nematode reveals novel sperm competition proteins.</title>
        <authorList>
            <person name="Yin D."/>
            <person name="Schwarz E.M."/>
            <person name="Thomas C.G."/>
            <person name="Felde R.L."/>
            <person name="Korf I.F."/>
            <person name="Cutter A.D."/>
            <person name="Schartner C.M."/>
            <person name="Ralston E.J."/>
            <person name="Meyer B.J."/>
            <person name="Haag E.S."/>
        </authorList>
    </citation>
    <scope>NUCLEOTIDE SEQUENCE [LARGE SCALE GENOMIC DNA]</scope>
    <source>
        <strain evidence="3">JU1422</strain>
    </source>
</reference>
<evidence type="ECO:0000313" key="3">
    <source>
        <dbReference type="Proteomes" id="UP000230233"/>
    </source>
</evidence>
<keyword evidence="1" id="KW-0472">Membrane</keyword>
<feature type="transmembrane region" description="Helical" evidence="1">
    <location>
        <begin position="79"/>
        <end position="104"/>
    </location>
</feature>
<gene>
    <name evidence="2" type="primary">Cnig_chr_II.g7147</name>
    <name evidence="2" type="ORF">B9Z55_007147</name>
</gene>
<organism evidence="2 3">
    <name type="scientific">Caenorhabditis nigoni</name>
    <dbReference type="NCBI Taxonomy" id="1611254"/>
    <lineage>
        <taxon>Eukaryota</taxon>
        <taxon>Metazoa</taxon>
        <taxon>Ecdysozoa</taxon>
        <taxon>Nematoda</taxon>
        <taxon>Chromadorea</taxon>
        <taxon>Rhabditida</taxon>
        <taxon>Rhabditina</taxon>
        <taxon>Rhabditomorpha</taxon>
        <taxon>Rhabditoidea</taxon>
        <taxon>Rhabditidae</taxon>
        <taxon>Peloderinae</taxon>
        <taxon>Caenorhabditis</taxon>
    </lineage>
</organism>
<dbReference type="Proteomes" id="UP000230233">
    <property type="component" value="Chromosome II"/>
</dbReference>
<protein>
    <submittedName>
        <fullName evidence="2">Uncharacterized protein</fullName>
    </submittedName>
</protein>
<comment type="caution">
    <text evidence="2">The sequence shown here is derived from an EMBL/GenBank/DDBJ whole genome shotgun (WGS) entry which is preliminary data.</text>
</comment>
<keyword evidence="3" id="KW-1185">Reference proteome</keyword>
<dbReference type="EMBL" id="PDUG01000002">
    <property type="protein sequence ID" value="PIC48003.1"/>
    <property type="molecule type" value="Genomic_DNA"/>
</dbReference>
<keyword evidence="1" id="KW-0812">Transmembrane</keyword>
<evidence type="ECO:0000256" key="1">
    <source>
        <dbReference type="SAM" id="Phobius"/>
    </source>
</evidence>